<name>A0A2D0NJD3_FLAN2</name>
<dbReference type="InterPro" id="IPR017871">
    <property type="entry name" value="ABC_transporter-like_CS"/>
</dbReference>
<feature type="transmembrane region" description="Helical" evidence="9">
    <location>
        <begin position="187"/>
        <end position="205"/>
    </location>
</feature>
<evidence type="ECO:0000259" key="10">
    <source>
        <dbReference type="PROSITE" id="PS50893"/>
    </source>
</evidence>
<dbReference type="Gene3D" id="1.20.1560.10">
    <property type="entry name" value="ABC transporter type 1, transmembrane domain"/>
    <property type="match status" value="1"/>
</dbReference>
<evidence type="ECO:0000259" key="11">
    <source>
        <dbReference type="PROSITE" id="PS50929"/>
    </source>
</evidence>
<dbReference type="Pfam" id="PF00005">
    <property type="entry name" value="ABC_tran"/>
    <property type="match status" value="1"/>
</dbReference>
<feature type="transmembrane region" description="Helical" evidence="9">
    <location>
        <begin position="274"/>
        <end position="293"/>
    </location>
</feature>
<feature type="domain" description="ABC transmembrane type-1" evidence="11">
    <location>
        <begin position="65"/>
        <end position="331"/>
    </location>
</feature>
<dbReference type="SMART" id="SM00382">
    <property type="entry name" value="AAA"/>
    <property type="match status" value="1"/>
</dbReference>
<organism evidence="12 13">
    <name type="scientific">Flavilitoribacter nigricans (strain ATCC 23147 / DSM 23189 / NBRC 102662 / NCIMB 1420 / SS-2)</name>
    <name type="common">Lewinella nigricans</name>
    <dbReference type="NCBI Taxonomy" id="1122177"/>
    <lineage>
        <taxon>Bacteria</taxon>
        <taxon>Pseudomonadati</taxon>
        <taxon>Bacteroidota</taxon>
        <taxon>Saprospiria</taxon>
        <taxon>Saprospirales</taxon>
        <taxon>Lewinellaceae</taxon>
        <taxon>Flavilitoribacter</taxon>
    </lineage>
</organism>
<proteinExistence type="predicted"/>
<dbReference type="PROSITE" id="PS50929">
    <property type="entry name" value="ABC_TM1F"/>
    <property type="match status" value="1"/>
</dbReference>
<keyword evidence="8 9" id="KW-0472">Membrane</keyword>
<dbReference type="InterPro" id="IPR039421">
    <property type="entry name" value="Type_1_exporter"/>
</dbReference>
<accession>A0A2D0NJD3</accession>
<dbReference type="AlphaFoldDB" id="A0A2D0NJD3"/>
<feature type="domain" description="ABC transporter" evidence="10">
    <location>
        <begin position="366"/>
        <end position="604"/>
    </location>
</feature>
<dbReference type="GO" id="GO:0140359">
    <property type="term" value="F:ABC-type transporter activity"/>
    <property type="evidence" value="ECO:0007669"/>
    <property type="project" value="InterPro"/>
</dbReference>
<dbReference type="Gene3D" id="3.40.50.300">
    <property type="entry name" value="P-loop containing nucleotide triphosphate hydrolases"/>
    <property type="match status" value="1"/>
</dbReference>
<dbReference type="GO" id="GO:0034040">
    <property type="term" value="F:ATPase-coupled lipid transmembrane transporter activity"/>
    <property type="evidence" value="ECO:0007669"/>
    <property type="project" value="TreeGrafter"/>
</dbReference>
<keyword evidence="5" id="KW-0547">Nucleotide-binding</keyword>
<dbReference type="SUPFAM" id="SSF52540">
    <property type="entry name" value="P-loop containing nucleoside triphosphate hydrolases"/>
    <property type="match status" value="1"/>
</dbReference>
<feature type="transmembrane region" description="Helical" evidence="9">
    <location>
        <begin position="31"/>
        <end position="53"/>
    </location>
</feature>
<dbReference type="InterPro" id="IPR003593">
    <property type="entry name" value="AAA+_ATPase"/>
</dbReference>
<dbReference type="PROSITE" id="PS50893">
    <property type="entry name" value="ABC_TRANSPORTER_2"/>
    <property type="match status" value="1"/>
</dbReference>
<dbReference type="PANTHER" id="PTHR24221">
    <property type="entry name" value="ATP-BINDING CASSETTE SUB-FAMILY B"/>
    <property type="match status" value="1"/>
</dbReference>
<evidence type="ECO:0000256" key="6">
    <source>
        <dbReference type="ARBA" id="ARBA00022840"/>
    </source>
</evidence>
<dbReference type="GO" id="GO:0005886">
    <property type="term" value="C:plasma membrane"/>
    <property type="evidence" value="ECO:0007669"/>
    <property type="project" value="UniProtKB-SubCell"/>
</dbReference>
<evidence type="ECO:0000256" key="2">
    <source>
        <dbReference type="ARBA" id="ARBA00022448"/>
    </source>
</evidence>
<dbReference type="SUPFAM" id="SSF90123">
    <property type="entry name" value="ABC transporter transmembrane region"/>
    <property type="match status" value="1"/>
</dbReference>
<comment type="caution">
    <text evidence="12">The sequence shown here is derived from an EMBL/GenBank/DDBJ whole genome shotgun (WGS) entry which is preliminary data.</text>
</comment>
<keyword evidence="4 9" id="KW-0812">Transmembrane</keyword>
<evidence type="ECO:0000256" key="4">
    <source>
        <dbReference type="ARBA" id="ARBA00022692"/>
    </source>
</evidence>
<dbReference type="PROSITE" id="PS00211">
    <property type="entry name" value="ABC_TRANSPORTER_1"/>
    <property type="match status" value="1"/>
</dbReference>
<keyword evidence="7 9" id="KW-1133">Transmembrane helix</keyword>
<keyword evidence="6" id="KW-0067">ATP-binding</keyword>
<keyword evidence="2" id="KW-0813">Transport</keyword>
<dbReference type="RefSeq" id="WP_099148205.1">
    <property type="nucleotide sequence ID" value="NZ_PDUD01000001.1"/>
</dbReference>
<evidence type="ECO:0000256" key="9">
    <source>
        <dbReference type="SAM" id="Phobius"/>
    </source>
</evidence>
<dbReference type="FunFam" id="3.40.50.300:FF:000221">
    <property type="entry name" value="Multidrug ABC transporter ATP-binding protein"/>
    <property type="match status" value="1"/>
</dbReference>
<keyword evidence="13" id="KW-1185">Reference proteome</keyword>
<gene>
    <name evidence="12" type="ORF">CRP01_01500</name>
</gene>
<dbReference type="InterPro" id="IPR011527">
    <property type="entry name" value="ABC1_TM_dom"/>
</dbReference>
<evidence type="ECO:0000256" key="7">
    <source>
        <dbReference type="ARBA" id="ARBA00022989"/>
    </source>
</evidence>
<dbReference type="InterPro" id="IPR036640">
    <property type="entry name" value="ABC1_TM_sf"/>
</dbReference>
<comment type="subcellular location">
    <subcellularLocation>
        <location evidence="1">Cell membrane</location>
        <topology evidence="1">Multi-pass membrane protein</topology>
    </subcellularLocation>
</comment>
<feature type="transmembrane region" description="Helical" evidence="9">
    <location>
        <begin position="83"/>
        <end position="104"/>
    </location>
</feature>
<dbReference type="PANTHER" id="PTHR24221:SF632">
    <property type="entry name" value="ATP-DEPENDENT LIPID A-CORE FLIPPASE"/>
    <property type="match status" value="1"/>
</dbReference>
<dbReference type="InterPro" id="IPR027417">
    <property type="entry name" value="P-loop_NTPase"/>
</dbReference>
<reference evidence="12 13" key="1">
    <citation type="submission" date="2017-10" db="EMBL/GenBank/DDBJ databases">
        <title>The draft genome sequence of Lewinella nigricans NBRC 102662.</title>
        <authorList>
            <person name="Wang K."/>
        </authorList>
    </citation>
    <scope>NUCLEOTIDE SEQUENCE [LARGE SCALE GENOMIC DNA]</scope>
    <source>
        <strain evidence="12 13">NBRC 102662</strain>
    </source>
</reference>
<dbReference type="Pfam" id="PF00664">
    <property type="entry name" value="ABC_membrane"/>
    <property type="match status" value="1"/>
</dbReference>
<dbReference type="OrthoDB" id="1522160at2"/>
<evidence type="ECO:0000313" key="12">
    <source>
        <dbReference type="EMBL" id="PHN08615.1"/>
    </source>
</evidence>
<dbReference type="InterPro" id="IPR003439">
    <property type="entry name" value="ABC_transporter-like_ATP-bd"/>
</dbReference>
<sequence>MTTLFTTTNSSTIKRLLQIFNRREKIRFGKLFLGILITVFLEIIGLASILPFMELVANPQAIDNSIWLERAYNFFNFESREQMLIATGLGVVALIGISSATSIATTWMQYKYSWSTAHSLGMRLLQTYLKKPYKFYLTHNTTELQTYIMGEVGSLTSGVIIPVIEIISRSLVSIIIFALLLLVDSKIALVMFGSLGGAYLLIYLARQGFLKRIGHHRINMNMLRYKNLSELLSGIKTVSVYNEQPYFYRRYEEASREFSDVQPKYNLVLSAPRYILEFLAFGSILAITIYLLTTLGDIQSAIPRLTLYAVAGYRLLPALQMAFSAAAKVRHNFPVLDRLHEDLVFSLQQSPVSRTAPESIDFNESIRLKNVSYTYENNDHPVIKDLNLEIQKGQTVAFVGSTGSGKSTLIDMIAGLLVPGKGRIMIDHQLLQSGSIRAWQDLIAYVPQDVFLFDDTIARNIAIGREDEEIDFDRLEDVTRIADIYDFIVQEQKQGFHTEIGEKGVRLSGGQRQRLGLARALYRQPEVLILDEATSALDSITERGIIDALIAFPADITTIIIAHRLSSVRHADCIYVLEEGKVVAKGNYSTLMHTDDTFKNMVQLSS</sequence>
<dbReference type="Proteomes" id="UP000223913">
    <property type="component" value="Unassembled WGS sequence"/>
</dbReference>
<protein>
    <submittedName>
        <fullName evidence="12">ABC transporter</fullName>
    </submittedName>
</protein>
<dbReference type="GO" id="GO:0005524">
    <property type="term" value="F:ATP binding"/>
    <property type="evidence" value="ECO:0007669"/>
    <property type="project" value="UniProtKB-KW"/>
</dbReference>
<evidence type="ECO:0000256" key="3">
    <source>
        <dbReference type="ARBA" id="ARBA00022475"/>
    </source>
</evidence>
<feature type="transmembrane region" description="Helical" evidence="9">
    <location>
        <begin position="159"/>
        <end position="181"/>
    </location>
</feature>
<evidence type="ECO:0000313" key="13">
    <source>
        <dbReference type="Proteomes" id="UP000223913"/>
    </source>
</evidence>
<keyword evidence="3" id="KW-1003">Cell membrane</keyword>
<evidence type="ECO:0000256" key="5">
    <source>
        <dbReference type="ARBA" id="ARBA00022741"/>
    </source>
</evidence>
<evidence type="ECO:0000256" key="8">
    <source>
        <dbReference type="ARBA" id="ARBA00023136"/>
    </source>
</evidence>
<evidence type="ECO:0000256" key="1">
    <source>
        <dbReference type="ARBA" id="ARBA00004651"/>
    </source>
</evidence>
<dbReference type="GO" id="GO:0016887">
    <property type="term" value="F:ATP hydrolysis activity"/>
    <property type="evidence" value="ECO:0007669"/>
    <property type="project" value="InterPro"/>
</dbReference>
<dbReference type="EMBL" id="PDUD01000001">
    <property type="protein sequence ID" value="PHN08615.1"/>
    <property type="molecule type" value="Genomic_DNA"/>
</dbReference>